<dbReference type="Proteomes" id="UP000639772">
    <property type="component" value="Chromosome 9"/>
</dbReference>
<evidence type="ECO:0000313" key="3">
    <source>
        <dbReference type="Proteomes" id="UP000639772"/>
    </source>
</evidence>
<reference evidence="2 3" key="1">
    <citation type="journal article" date="2020" name="Nat. Food">
        <title>A phased Vanilla planifolia genome enables genetic improvement of flavour and production.</title>
        <authorList>
            <person name="Hasing T."/>
            <person name="Tang H."/>
            <person name="Brym M."/>
            <person name="Khazi F."/>
            <person name="Huang T."/>
            <person name="Chambers A.H."/>
        </authorList>
    </citation>
    <scope>NUCLEOTIDE SEQUENCE [LARGE SCALE GENOMIC DNA]</scope>
    <source>
        <tissue evidence="2">Leaf</tissue>
    </source>
</reference>
<dbReference type="AlphaFoldDB" id="A0A835Q9B2"/>
<sequence>MASTLSVAPSFLGTARPSPANRRRLVVAKATAGPREASVSREPEQDGSGRRGVMLAAAAAAICAAGSVQWSAAVAEEEPKRGTPEAKKKYAPICVTMPTASICHK</sequence>
<protein>
    <recommendedName>
        <fullName evidence="4">Photosystem II 5 kDa protein, chloroplastic</fullName>
    </recommendedName>
</protein>
<evidence type="ECO:0000313" key="2">
    <source>
        <dbReference type="EMBL" id="KAG0468845.1"/>
    </source>
</evidence>
<dbReference type="EMBL" id="JADCNM010000009">
    <property type="protein sequence ID" value="KAG0468845.1"/>
    <property type="molecule type" value="Genomic_DNA"/>
</dbReference>
<comment type="caution">
    <text evidence="2">The sequence shown here is derived from an EMBL/GenBank/DDBJ whole genome shotgun (WGS) entry which is preliminary data.</text>
</comment>
<evidence type="ECO:0000256" key="1">
    <source>
        <dbReference type="SAM" id="MobiDB-lite"/>
    </source>
</evidence>
<organism evidence="2 3">
    <name type="scientific">Vanilla planifolia</name>
    <name type="common">Vanilla</name>
    <dbReference type="NCBI Taxonomy" id="51239"/>
    <lineage>
        <taxon>Eukaryota</taxon>
        <taxon>Viridiplantae</taxon>
        <taxon>Streptophyta</taxon>
        <taxon>Embryophyta</taxon>
        <taxon>Tracheophyta</taxon>
        <taxon>Spermatophyta</taxon>
        <taxon>Magnoliopsida</taxon>
        <taxon>Liliopsida</taxon>
        <taxon>Asparagales</taxon>
        <taxon>Orchidaceae</taxon>
        <taxon>Vanilloideae</taxon>
        <taxon>Vanilleae</taxon>
        <taxon>Vanilla</taxon>
    </lineage>
</organism>
<dbReference type="PANTHER" id="PTHR34940:SF4">
    <property type="entry name" value="OS02G0581100 PROTEIN"/>
    <property type="match status" value="1"/>
</dbReference>
<dbReference type="InterPro" id="IPR040296">
    <property type="entry name" value="PSBT"/>
</dbReference>
<dbReference type="OrthoDB" id="686716at2759"/>
<evidence type="ECO:0008006" key="4">
    <source>
        <dbReference type="Google" id="ProtNLM"/>
    </source>
</evidence>
<feature type="compositionally biased region" description="Basic and acidic residues" evidence="1">
    <location>
        <begin position="38"/>
        <end position="49"/>
    </location>
</feature>
<gene>
    <name evidence="2" type="ORF">HPP92_018173</name>
</gene>
<name>A0A835Q9B2_VANPL</name>
<feature type="region of interest" description="Disordered" evidence="1">
    <location>
        <begin position="1"/>
        <end position="50"/>
    </location>
</feature>
<accession>A0A835Q9B2</accession>
<dbReference type="PANTHER" id="PTHR34940">
    <property type="entry name" value="PHOTOSYSTEM II 5 KDA PROTEIN, CHLOROPLASTIC"/>
    <property type="match status" value="1"/>
</dbReference>
<proteinExistence type="predicted"/>